<proteinExistence type="predicted"/>
<evidence type="ECO:0000259" key="3">
    <source>
        <dbReference type="Pfam" id="PF21074"/>
    </source>
</evidence>
<dbReference type="InterPro" id="IPR049059">
    <property type="entry name" value="NAD_Glu_DH_HM1"/>
</dbReference>
<dbReference type="Gene3D" id="3.40.50.720">
    <property type="entry name" value="NAD(P)-binding Rossmann-like Domain"/>
    <property type="match status" value="1"/>
</dbReference>
<evidence type="ECO:0000256" key="1">
    <source>
        <dbReference type="ARBA" id="ARBA00023002"/>
    </source>
</evidence>
<evidence type="ECO:0000259" key="6">
    <source>
        <dbReference type="Pfam" id="PF21077"/>
    </source>
</evidence>
<dbReference type="EMBL" id="JBHLZN010000001">
    <property type="protein sequence ID" value="MFB9885083.1"/>
    <property type="molecule type" value="Genomic_DNA"/>
</dbReference>
<dbReference type="InterPro" id="IPR046346">
    <property type="entry name" value="Aminoacid_DH-like_N_sf"/>
</dbReference>
<evidence type="ECO:0000259" key="2">
    <source>
        <dbReference type="Pfam" id="PF05088"/>
    </source>
</evidence>
<dbReference type="InterPro" id="IPR024727">
    <property type="entry name" value="NAD_Glu_DH_N_ACT1"/>
</dbReference>
<gene>
    <name evidence="7" type="ORF">ACFFLH_01480</name>
</gene>
<evidence type="ECO:0000313" key="8">
    <source>
        <dbReference type="Proteomes" id="UP001589628"/>
    </source>
</evidence>
<accession>A0ABV5Z729</accession>
<organism evidence="7 8">
    <name type="scientific">Balneatrix alpica</name>
    <dbReference type="NCBI Taxonomy" id="75684"/>
    <lineage>
        <taxon>Bacteria</taxon>
        <taxon>Pseudomonadati</taxon>
        <taxon>Pseudomonadota</taxon>
        <taxon>Gammaproteobacteria</taxon>
        <taxon>Oceanospirillales</taxon>
        <taxon>Balneatrichaceae</taxon>
        <taxon>Balneatrix</taxon>
    </lineage>
</organism>
<dbReference type="InterPro" id="IPR048381">
    <property type="entry name" value="GDH_C"/>
</dbReference>
<dbReference type="InterPro" id="IPR049058">
    <property type="entry name" value="NAD_Glu_DH_HM2"/>
</dbReference>
<dbReference type="SUPFAM" id="SSF51735">
    <property type="entry name" value="NAD(P)-binding Rossmann-fold domains"/>
    <property type="match status" value="1"/>
</dbReference>
<dbReference type="PIRSF" id="PIRSF036761">
    <property type="entry name" value="GDH_Mll4104"/>
    <property type="match status" value="1"/>
</dbReference>
<dbReference type="PANTHER" id="PTHR43403">
    <property type="entry name" value="NAD-SPECIFIC GLUTAMATE DEHYDROGENASE"/>
    <property type="match status" value="1"/>
</dbReference>
<keyword evidence="8" id="KW-1185">Reference proteome</keyword>
<feature type="domain" description="NAD-glutamate dehydrogenase catalytic" evidence="2">
    <location>
        <begin position="723"/>
        <end position="1216"/>
    </location>
</feature>
<dbReference type="InterPro" id="IPR049064">
    <property type="entry name" value="NAD_Glu_DH_ACT3"/>
</dbReference>
<dbReference type="Pfam" id="PF21073">
    <property type="entry name" value="GDH_HM1"/>
    <property type="match status" value="1"/>
</dbReference>
<dbReference type="PANTHER" id="PTHR43403:SF1">
    <property type="entry name" value="NAD-SPECIFIC GLUTAMATE DEHYDROGENASE"/>
    <property type="match status" value="1"/>
</dbReference>
<sequence>MPHTLAETKSKILERLDQAIQAQMPGEHAELVGRFARYALLNAPLEDLAQRRQEDLYGAMLYGWHYLQQRQPGEIKVRVYNPNYEQQGWQSGHTLVEVLCEDRAFIVDSLRMAINRYGMTIHTLQNAILPVERDEKGRLQQLHAKHAGAGNFESYVVMEVDRHSDADKLRSLQTDIEQVLQQVFAVVDSYDPICERLQTVLAELKEGQVPEGVDRTEQKEVRDFIQWLLNNHCTFLGFESYRVKPSKEGVTLEAEGESLGVFNLWDDGCRGQLLAAEPTKGHALLAMAKSPRKAEVHRPAYPDYLIIRRFDAKGRWVGIWRILGLFTSSAYASSVRQVPLLRHKYKEIMKRSGFYEGGYNWKELTQILEVYPRDEFFHTEVDELYATVMSILQIQERRRIRVFIRHDVPGRFYSCLVFAPREIYSTSFRLAVQHILEEELEAGETEFNTFFSESVLARTQYVLRYDSPRPGQRPDVKAIQSRIIEVARSWDDHLQQELVEHLGEEKGLEAISRYNQAFSAAYKEDFNARTALVDIEYMDAVTAAKPVSLRFYRAIEAAEHTFKFKLYHFGTPLPLSDILPILDNFGLRVIDEHPYEVVRQDGSIWIHDFNLILKTPVEVDLKEVRELFQDAFMAVWTGAADSDEFNRLVLQAQLNWRDVAVLRAYAAYMKQIGFSLSQMAITQALSQYVPVTRLLVQLFRARFKPSRADSWEVDGPAFTKVLLESLEQVQSLNDDRILRMYKTLIQATLRTNVFQPDGEGAYKPYLSFKFSPEHVDEIPLPRPKYEIFVYSPRVEGVHLRGGKVARGGLRWSDRFEDYRTEVLGLVKAQQVKNAVIVPVGAKGGFVCKKQSPTASRDEILAEGISCYQTFIRGLLDITDNLLQGEVVPPQGVVRHDEDDPYLVVAADKGTATFSDIANAIAAEYGFWLGDAFASGGSQGYDHKKMGITARGAWVSVQRHFREMGLNPDTTDFTVVGIGDMAGDVFGNGLLMSKHARLVAAFNHQHIFVDPNPDAAQSYQERKRLFDLPRSSWTDYDSKLISAGGGVFSRSVKSIPISEPMKQRFGISASQLTPNDLIKAILRAPVDLLWNGGIGTYIKASDELHTEVGDKANDGLRVNAKELRLKVIGEGGNLGLTQRGRIEFSRAGGRLNTDFIDNAGGVDCSDHEVNVKILLNRVVAAGDLTEKQRNQLLVEMTEDVARLVLQNNYRQTQALSMVQSQAVKYHEEIRRLMENFESDGKLNRQLEFLPTEEELRERRDEGLSRPELAILMAYVKADLKAELINSSVGDDPYVAKIIATAFPPRIEQGFAQAMLDHPLRREIIATQLANDMVNHMGITYLQRLQQSTGMLGDVIARSYLAAKAIFDLDTLWRDIERLDYQVPADVQLRMMNESGRLVRRASRWMIRHVRLDQSVQEAVQRFAEPTQAIANALSRYLYGEASREFSDLRTRFIKAGVPEKLADRVAASDLLYTSLSLIDVATETGRSLAQVAEVYYTLVDMLDLYWVGQQINQLHVGNYWQAQARESFRDDLDELMQRLTSGVIQGTELKGDGREAVQDWAKQQGVLIKRWRKLLTEMRAMPQHEYPLFTVAIRELADLARQSF</sequence>
<dbReference type="RefSeq" id="WP_027313304.1">
    <property type="nucleotide sequence ID" value="NZ_JBHLZN010000001.1"/>
</dbReference>
<dbReference type="InterPro" id="IPR049062">
    <property type="entry name" value="NAD_Glu_DH_ACT2"/>
</dbReference>
<dbReference type="Pfam" id="PF21079">
    <property type="entry name" value="GDH_HM2"/>
    <property type="match status" value="1"/>
</dbReference>
<dbReference type="InterPro" id="IPR007780">
    <property type="entry name" value="NAD_Glu_DH_bac"/>
</dbReference>
<evidence type="ECO:0000259" key="4">
    <source>
        <dbReference type="Pfam" id="PF21075"/>
    </source>
</evidence>
<dbReference type="Proteomes" id="UP001589628">
    <property type="component" value="Unassembled WGS sequence"/>
</dbReference>
<dbReference type="Pfam" id="PF21074">
    <property type="entry name" value="GDH_C"/>
    <property type="match status" value="1"/>
</dbReference>
<dbReference type="Pfam" id="PF21076">
    <property type="entry name" value="GDH_ACT2"/>
    <property type="match status" value="1"/>
</dbReference>
<protein>
    <submittedName>
        <fullName evidence="7">NAD-glutamate dehydrogenase</fullName>
    </submittedName>
</protein>
<keyword evidence="1" id="KW-0560">Oxidoreductase</keyword>
<feature type="domain" description="NAD-glutamate dehydrogenase ACT3" evidence="6">
    <location>
        <begin position="547"/>
        <end position="623"/>
    </location>
</feature>
<name>A0ABV5Z729_9GAMM</name>
<comment type="caution">
    <text evidence="7">The sequence shown here is derived from an EMBL/GenBank/DDBJ whole genome shotgun (WGS) entry which is preliminary data.</text>
</comment>
<feature type="domain" description="NAD-specific glutamate dehydrogenase C-terminal" evidence="3">
    <location>
        <begin position="1260"/>
        <end position="1596"/>
    </location>
</feature>
<dbReference type="InterPro" id="IPR036291">
    <property type="entry name" value="NAD(P)-bd_dom_sf"/>
</dbReference>
<dbReference type="Pfam" id="PF21077">
    <property type="entry name" value="GDH_ACT3"/>
    <property type="match status" value="1"/>
</dbReference>
<evidence type="ECO:0000313" key="7">
    <source>
        <dbReference type="EMBL" id="MFB9885083.1"/>
    </source>
</evidence>
<dbReference type="Pfam" id="PF21075">
    <property type="entry name" value="GDH_ACT1"/>
    <property type="match status" value="1"/>
</dbReference>
<dbReference type="InterPro" id="IPR049056">
    <property type="entry name" value="NAD_Glu_DH_HM3"/>
</dbReference>
<dbReference type="Pfam" id="PF05088">
    <property type="entry name" value="Bac_GDH_CD"/>
    <property type="match status" value="1"/>
</dbReference>
<feature type="domain" description="NAD-glutamate dehydrogenase N-terminal ACT1" evidence="4">
    <location>
        <begin position="35"/>
        <end position="175"/>
    </location>
</feature>
<evidence type="ECO:0000259" key="5">
    <source>
        <dbReference type="Pfam" id="PF21076"/>
    </source>
</evidence>
<dbReference type="SUPFAM" id="SSF53223">
    <property type="entry name" value="Aminoacid dehydrogenase-like, N-terminal domain"/>
    <property type="match status" value="1"/>
</dbReference>
<dbReference type="InterPro" id="IPR028971">
    <property type="entry name" value="NAD-GDH_cat"/>
</dbReference>
<reference evidence="7 8" key="1">
    <citation type="submission" date="2024-09" db="EMBL/GenBank/DDBJ databases">
        <authorList>
            <person name="Sun Q."/>
            <person name="Mori K."/>
        </authorList>
    </citation>
    <scope>NUCLEOTIDE SEQUENCE [LARGE SCALE GENOMIC DNA]</scope>
    <source>
        <strain evidence="7 8">ATCC 51285</strain>
    </source>
</reference>
<dbReference type="Pfam" id="PF21078">
    <property type="entry name" value="GDH_HM3"/>
    <property type="match status" value="1"/>
</dbReference>
<feature type="domain" description="NAD-glutamate dehydrogenase ACT2" evidence="5">
    <location>
        <begin position="401"/>
        <end position="491"/>
    </location>
</feature>